<reference evidence="1 2" key="1">
    <citation type="submission" date="2021-06" db="EMBL/GenBank/DDBJ databases">
        <title>Caerostris darwini draft genome.</title>
        <authorList>
            <person name="Kono N."/>
            <person name="Arakawa K."/>
        </authorList>
    </citation>
    <scope>NUCLEOTIDE SEQUENCE [LARGE SCALE GENOMIC DNA]</scope>
</reference>
<proteinExistence type="predicted"/>
<evidence type="ECO:0000313" key="1">
    <source>
        <dbReference type="EMBL" id="GIY72340.1"/>
    </source>
</evidence>
<organism evidence="1 2">
    <name type="scientific">Caerostris darwini</name>
    <dbReference type="NCBI Taxonomy" id="1538125"/>
    <lineage>
        <taxon>Eukaryota</taxon>
        <taxon>Metazoa</taxon>
        <taxon>Ecdysozoa</taxon>
        <taxon>Arthropoda</taxon>
        <taxon>Chelicerata</taxon>
        <taxon>Arachnida</taxon>
        <taxon>Araneae</taxon>
        <taxon>Araneomorphae</taxon>
        <taxon>Entelegynae</taxon>
        <taxon>Araneoidea</taxon>
        <taxon>Araneidae</taxon>
        <taxon>Caerostris</taxon>
    </lineage>
</organism>
<name>A0AAV4VPQ6_9ARAC</name>
<evidence type="ECO:0000313" key="2">
    <source>
        <dbReference type="Proteomes" id="UP001054837"/>
    </source>
</evidence>
<comment type="caution">
    <text evidence="1">The sequence shown here is derived from an EMBL/GenBank/DDBJ whole genome shotgun (WGS) entry which is preliminary data.</text>
</comment>
<dbReference type="InterPro" id="IPR032675">
    <property type="entry name" value="LRR_dom_sf"/>
</dbReference>
<dbReference type="Proteomes" id="UP001054837">
    <property type="component" value="Unassembled WGS sequence"/>
</dbReference>
<accession>A0AAV4VPQ6</accession>
<sequence>MIVPSLFDLCVDRTLDCLVAGVWNGCPENPFSQMPFSAVDKLMKTLTTRPCFCCCTNLYLLFSSGRLTWIDLNMRCPHHFCHTEIQKVIKMMTPKVCQNVRTLSVPSLDDEVIADLLRKCPKLECFRAFDFGMLGVLTNCPNLRSVRLENPVSKPLHAFSWDSEKLSMFLRDLEIFDVFRLQDISGVHRKVANMLLHCPKLISLGQTDSSLPIEYIHERLDPHSLGTHRFALKRAFWGKKYLFSDGMDYCEGEDTHSDYVNRYPDIIEKAALSCPLLEQLIIKVYHRECIPHLRHLQRLNVLSIDFMCDDEDCVPTFLTLLRDIGHQLRHLSIDNWHKMPLNTICELCPYLLSLKIRGSATVSEPVQNCKSLRSLKRLYAYNVDRKCLIYLLQNCVGLQVLGIDHAHHFDDDTLREVLEKNRLPDLKALHIGYSSLSIKGLEKLRESSLNLKNPYFFECLFDKYHF</sequence>
<gene>
    <name evidence="1" type="primary">AVEN_167223_1</name>
    <name evidence="1" type="ORF">CDAR_522581</name>
</gene>
<dbReference type="AlphaFoldDB" id="A0AAV4VPQ6"/>
<dbReference type="SUPFAM" id="SSF52047">
    <property type="entry name" value="RNI-like"/>
    <property type="match status" value="1"/>
</dbReference>
<dbReference type="EMBL" id="BPLQ01013475">
    <property type="protein sequence ID" value="GIY72340.1"/>
    <property type="molecule type" value="Genomic_DNA"/>
</dbReference>
<dbReference type="Gene3D" id="3.80.10.10">
    <property type="entry name" value="Ribonuclease Inhibitor"/>
    <property type="match status" value="2"/>
</dbReference>
<dbReference type="PANTHER" id="PTHR38926:SF5">
    <property type="entry name" value="F-BOX AND LEUCINE-RICH REPEAT PROTEIN 6"/>
    <property type="match status" value="1"/>
</dbReference>
<keyword evidence="2" id="KW-1185">Reference proteome</keyword>
<dbReference type="PANTHER" id="PTHR38926">
    <property type="entry name" value="F-BOX DOMAIN CONTAINING PROTEIN, EXPRESSED"/>
    <property type="match status" value="1"/>
</dbReference>
<protein>
    <submittedName>
        <fullName evidence="1">Uncharacterized protein</fullName>
    </submittedName>
</protein>